<evidence type="ECO:0000313" key="5">
    <source>
        <dbReference type="Proteomes" id="UP000469523"/>
    </source>
</evidence>
<sequence>MKATEVNQTKDWVVEAILKLLEKKEYRDITISQIVNKADIGRRTFYRYFKSKDDIFNYIGLNLANDFAQTILNDKADSLFTISTSYFKFWENHIDTLLLMKKAHLLYFIEDNLFEIIYKVAIKIGHIEEQDVDENFMNKYKYEFEFKLAGFWKLTLLWCIEMPRKTPEEIAKIILSILK</sequence>
<protein>
    <submittedName>
        <fullName evidence="4">TetR/AcrR family transcriptional regulator</fullName>
    </submittedName>
</protein>
<dbReference type="InterPro" id="IPR009057">
    <property type="entry name" value="Homeodomain-like_sf"/>
</dbReference>
<evidence type="ECO:0000313" key="4">
    <source>
        <dbReference type="EMBL" id="MSU01269.1"/>
    </source>
</evidence>
<keyword evidence="5" id="KW-1185">Reference proteome</keyword>
<proteinExistence type="predicted"/>
<dbReference type="EMBL" id="VUNQ01000012">
    <property type="protein sequence ID" value="MSU01269.1"/>
    <property type="molecule type" value="Genomic_DNA"/>
</dbReference>
<feature type="DNA-binding region" description="H-T-H motif" evidence="2">
    <location>
        <begin position="30"/>
        <end position="49"/>
    </location>
</feature>
<dbReference type="PANTHER" id="PTHR43479">
    <property type="entry name" value="ACREF/ENVCD OPERON REPRESSOR-RELATED"/>
    <property type="match status" value="1"/>
</dbReference>
<name>A0A6N7XGW0_9FIRM</name>
<evidence type="ECO:0000256" key="2">
    <source>
        <dbReference type="PROSITE-ProRule" id="PRU00335"/>
    </source>
</evidence>
<dbReference type="InterPro" id="IPR001647">
    <property type="entry name" value="HTH_TetR"/>
</dbReference>
<evidence type="ECO:0000256" key="1">
    <source>
        <dbReference type="ARBA" id="ARBA00023125"/>
    </source>
</evidence>
<feature type="domain" description="HTH tetR-type" evidence="3">
    <location>
        <begin position="7"/>
        <end position="67"/>
    </location>
</feature>
<accession>A0A6N7XGW0</accession>
<comment type="caution">
    <text evidence="4">The sequence shown here is derived from an EMBL/GenBank/DDBJ whole genome shotgun (WGS) entry which is preliminary data.</text>
</comment>
<organism evidence="4 5">
    <name type="scientific">Tissierella pigra</name>
    <dbReference type="NCBI Taxonomy" id="2607614"/>
    <lineage>
        <taxon>Bacteria</taxon>
        <taxon>Bacillati</taxon>
        <taxon>Bacillota</taxon>
        <taxon>Tissierellia</taxon>
        <taxon>Tissierellales</taxon>
        <taxon>Tissierellaceae</taxon>
        <taxon>Tissierella</taxon>
    </lineage>
</organism>
<dbReference type="SUPFAM" id="SSF46689">
    <property type="entry name" value="Homeodomain-like"/>
    <property type="match status" value="1"/>
</dbReference>
<dbReference type="AlphaFoldDB" id="A0A6N7XGW0"/>
<dbReference type="InterPro" id="IPR050624">
    <property type="entry name" value="HTH-type_Tx_Regulator"/>
</dbReference>
<gene>
    <name evidence="4" type="ORF">FYJ83_07295</name>
</gene>
<dbReference type="Gene3D" id="1.10.357.10">
    <property type="entry name" value="Tetracycline Repressor, domain 2"/>
    <property type="match status" value="1"/>
</dbReference>
<dbReference type="PANTHER" id="PTHR43479:SF11">
    <property type="entry name" value="ACREF_ENVCD OPERON REPRESSOR-RELATED"/>
    <property type="match status" value="1"/>
</dbReference>
<reference evidence="4 5" key="1">
    <citation type="submission" date="2019-09" db="EMBL/GenBank/DDBJ databases">
        <title>In-depth cultivation of the pig gut microbiome towards novel bacterial diversity and tailored functional studies.</title>
        <authorList>
            <person name="Wylensek D."/>
            <person name="Hitch T.C.A."/>
            <person name="Clavel T."/>
        </authorList>
    </citation>
    <scope>NUCLEOTIDE SEQUENCE [LARGE SCALE GENOMIC DNA]</scope>
    <source>
        <strain evidence="4 5">WCA3-693-APC-4?</strain>
    </source>
</reference>
<dbReference type="GO" id="GO:0003677">
    <property type="term" value="F:DNA binding"/>
    <property type="evidence" value="ECO:0007669"/>
    <property type="project" value="UniProtKB-UniRule"/>
</dbReference>
<dbReference type="Proteomes" id="UP000469523">
    <property type="component" value="Unassembled WGS sequence"/>
</dbReference>
<dbReference type="RefSeq" id="WP_154439683.1">
    <property type="nucleotide sequence ID" value="NZ_VUNQ01000012.1"/>
</dbReference>
<dbReference type="PROSITE" id="PS50977">
    <property type="entry name" value="HTH_TETR_2"/>
    <property type="match status" value="1"/>
</dbReference>
<evidence type="ECO:0000259" key="3">
    <source>
        <dbReference type="PROSITE" id="PS50977"/>
    </source>
</evidence>
<dbReference type="Pfam" id="PF00440">
    <property type="entry name" value="TetR_N"/>
    <property type="match status" value="1"/>
</dbReference>
<dbReference type="PRINTS" id="PR00455">
    <property type="entry name" value="HTHTETR"/>
</dbReference>
<keyword evidence="1 2" id="KW-0238">DNA-binding</keyword>